<feature type="region of interest" description="Disordered" evidence="1">
    <location>
        <begin position="1"/>
        <end position="53"/>
    </location>
</feature>
<keyword evidence="3" id="KW-1185">Reference proteome</keyword>
<feature type="compositionally biased region" description="Polar residues" evidence="1">
    <location>
        <begin position="1"/>
        <end position="18"/>
    </location>
</feature>
<evidence type="ECO:0000256" key="1">
    <source>
        <dbReference type="SAM" id="MobiDB-lite"/>
    </source>
</evidence>
<dbReference type="AlphaFoldDB" id="A0AAI8VPS4"/>
<organism evidence="2 3">
    <name type="scientific">Anthostomella pinea</name>
    <dbReference type="NCBI Taxonomy" id="933095"/>
    <lineage>
        <taxon>Eukaryota</taxon>
        <taxon>Fungi</taxon>
        <taxon>Dikarya</taxon>
        <taxon>Ascomycota</taxon>
        <taxon>Pezizomycotina</taxon>
        <taxon>Sordariomycetes</taxon>
        <taxon>Xylariomycetidae</taxon>
        <taxon>Xylariales</taxon>
        <taxon>Xylariaceae</taxon>
        <taxon>Anthostomella</taxon>
    </lineage>
</organism>
<dbReference type="EMBL" id="CAUWAG010000012">
    <property type="protein sequence ID" value="CAJ2508858.1"/>
    <property type="molecule type" value="Genomic_DNA"/>
</dbReference>
<dbReference type="SUPFAM" id="SSF50969">
    <property type="entry name" value="YVTN repeat-like/Quinoprotein amine dehydrogenase"/>
    <property type="match status" value="1"/>
</dbReference>
<comment type="caution">
    <text evidence="2">The sequence shown here is derived from an EMBL/GenBank/DDBJ whole genome shotgun (WGS) entry which is preliminary data.</text>
</comment>
<reference evidence="2" key="1">
    <citation type="submission" date="2023-10" db="EMBL/GenBank/DDBJ databases">
        <authorList>
            <person name="Hackl T."/>
        </authorList>
    </citation>
    <scope>NUCLEOTIDE SEQUENCE</scope>
</reference>
<feature type="compositionally biased region" description="Basic and acidic residues" evidence="1">
    <location>
        <begin position="19"/>
        <end position="38"/>
    </location>
</feature>
<accession>A0AAI8VPS4</accession>
<dbReference type="InterPro" id="IPR011044">
    <property type="entry name" value="Quino_amine_DH_bsu"/>
</dbReference>
<proteinExistence type="predicted"/>
<sequence>MATSRDIYSSKGGPSSKSITDHIRDIFTGRDEPPDRRGNRNPKGKMSRSQSQPTTFADIAVSYRVYILDDLLAEPQEIVHDWYRNLLYVCQRHRQGNAFAPVELGQEISVLDLSVGDIVSSIDITPYTGPHCLELADSCAYLHGCVDGGSIWVDPETRALSNFEPLEKRRRATRTSEDFIAEIDLRSGKMRQRVNMPEQNDRNATDGRHVAFSAPGLRFASRSSSSGLPVVDVSADPIIEVIKAKFAVRTIYVTSRNVMLV</sequence>
<name>A0AAI8VPS4_9PEZI</name>
<gene>
    <name evidence="2" type="ORF">KHLLAP_LOCUS9326</name>
</gene>
<evidence type="ECO:0000313" key="2">
    <source>
        <dbReference type="EMBL" id="CAJ2508858.1"/>
    </source>
</evidence>
<evidence type="ECO:0000313" key="3">
    <source>
        <dbReference type="Proteomes" id="UP001295740"/>
    </source>
</evidence>
<dbReference type="Proteomes" id="UP001295740">
    <property type="component" value="Unassembled WGS sequence"/>
</dbReference>
<protein>
    <submittedName>
        <fullName evidence="2">Uu.00g138840.m01.CDS01</fullName>
    </submittedName>
</protein>